<feature type="transmembrane region" description="Helical" evidence="1">
    <location>
        <begin position="426"/>
        <end position="443"/>
    </location>
</feature>
<dbReference type="OrthoDB" id="1491846at2"/>
<dbReference type="Proteomes" id="UP000198846">
    <property type="component" value="Unassembled WGS sequence"/>
</dbReference>
<keyword evidence="1" id="KW-0812">Transmembrane</keyword>
<feature type="transmembrane region" description="Helical" evidence="1">
    <location>
        <begin position="158"/>
        <end position="180"/>
    </location>
</feature>
<sequence>MLKRLQLQDYKIPLLFIIISTLFYISFAYNLERTDSTKLITLYTALFIFFYKLTRISRNHFKLLVAAAIAFRLIFSVAIPNLSQDFYRFIWDGRMLLQGLNPYLYTPESFISLGQFPVAQGQELIAGMGTLNASHFTNYPPINQLCFAIAALFSGHSILGSVVVLRVLIIAADIGTLYFGVKLLKRLKIPVSNIFWFILNPFIIIELTGNLHFEGVMVFFLVWSLYVLHQNKWKYAAVLFAFSISVKLIPLLLLPLFFKRFNTNGVFTTYSFKKLIGFYAIVGGVTLLLFAPFFSFEFISNYSKTVGLWFSNFEFNASIYYLLREIGFWYSGYNQIAVIGKLLPILVIIYVLYLAVFTQQKSYITFIKTMLFAFTAYLLLSTTVHPWYLTTLLFLSVFTNYKFPLVWTYVIILSYIAYASPTTSENLWLISLEYTVVFCVMVWETTAKKRHMLFN</sequence>
<feature type="transmembrane region" description="Helical" evidence="1">
    <location>
        <begin position="335"/>
        <end position="357"/>
    </location>
</feature>
<reference evidence="2 3" key="1">
    <citation type="submission" date="2016-10" db="EMBL/GenBank/DDBJ databases">
        <authorList>
            <person name="de Groot N.N."/>
        </authorList>
    </citation>
    <scope>NUCLEOTIDE SEQUENCE [LARGE SCALE GENOMIC DNA]</scope>
    <source>
        <strain evidence="2 3">DSM 23842</strain>
    </source>
</reference>
<feature type="transmembrane region" description="Helical" evidence="1">
    <location>
        <begin position="61"/>
        <end position="79"/>
    </location>
</feature>
<dbReference type="RefSeq" id="WP_092134417.1">
    <property type="nucleotide sequence ID" value="NZ_FNQK01000011.1"/>
</dbReference>
<accession>A0A1H4AKB4</accession>
<keyword evidence="1" id="KW-0472">Membrane</keyword>
<dbReference type="Pfam" id="PF26314">
    <property type="entry name" value="MptA_B_family"/>
    <property type="match status" value="1"/>
</dbReference>
<proteinExistence type="predicted"/>
<keyword evidence="3" id="KW-1185">Reference proteome</keyword>
<feature type="transmembrane region" description="Helical" evidence="1">
    <location>
        <begin position="278"/>
        <end position="299"/>
    </location>
</feature>
<dbReference type="AlphaFoldDB" id="A0A1H4AKB4"/>
<feature type="transmembrane region" description="Helical" evidence="1">
    <location>
        <begin position="235"/>
        <end position="258"/>
    </location>
</feature>
<feature type="transmembrane region" description="Helical" evidence="1">
    <location>
        <begin position="37"/>
        <end position="54"/>
    </location>
</feature>
<dbReference type="EMBL" id="FNQK01000011">
    <property type="protein sequence ID" value="SEA36208.1"/>
    <property type="molecule type" value="Genomic_DNA"/>
</dbReference>
<feature type="transmembrane region" description="Helical" evidence="1">
    <location>
        <begin position="369"/>
        <end position="389"/>
    </location>
</feature>
<name>A0A1H4AKB4_BIZPA</name>
<keyword evidence="1" id="KW-1133">Transmembrane helix</keyword>
<feature type="transmembrane region" description="Helical" evidence="1">
    <location>
        <begin position="401"/>
        <end position="419"/>
    </location>
</feature>
<dbReference type="STRING" id="283786.SAMN04487990_11126"/>
<protein>
    <recommendedName>
        <fullName evidence="4">Mannosyltransferase</fullName>
    </recommendedName>
</protein>
<feature type="transmembrane region" description="Helical" evidence="1">
    <location>
        <begin position="12"/>
        <end position="31"/>
    </location>
</feature>
<feature type="transmembrane region" description="Helical" evidence="1">
    <location>
        <begin position="187"/>
        <end position="205"/>
    </location>
</feature>
<evidence type="ECO:0000313" key="3">
    <source>
        <dbReference type="Proteomes" id="UP000198846"/>
    </source>
</evidence>
<organism evidence="2 3">
    <name type="scientific">Bizionia paragorgiae</name>
    <dbReference type="NCBI Taxonomy" id="283786"/>
    <lineage>
        <taxon>Bacteria</taxon>
        <taxon>Pseudomonadati</taxon>
        <taxon>Bacteroidota</taxon>
        <taxon>Flavobacteriia</taxon>
        <taxon>Flavobacteriales</taxon>
        <taxon>Flavobacteriaceae</taxon>
        <taxon>Bizionia</taxon>
    </lineage>
</organism>
<evidence type="ECO:0000313" key="2">
    <source>
        <dbReference type="EMBL" id="SEA36208.1"/>
    </source>
</evidence>
<gene>
    <name evidence="2" type="ORF">SAMN04487990_11126</name>
</gene>
<evidence type="ECO:0000256" key="1">
    <source>
        <dbReference type="SAM" id="Phobius"/>
    </source>
</evidence>
<evidence type="ECO:0008006" key="4">
    <source>
        <dbReference type="Google" id="ProtNLM"/>
    </source>
</evidence>